<keyword evidence="2" id="KW-0732">Signal</keyword>
<accession>A0A0G1T212</accession>
<proteinExistence type="predicted"/>
<organism evidence="3 4">
    <name type="scientific">Candidatus Giovannonibacteria bacterium GW2011_GWB1_47_6b</name>
    <dbReference type="NCBI Taxonomy" id="1618655"/>
    <lineage>
        <taxon>Bacteria</taxon>
        <taxon>Candidatus Giovannoniibacteriota</taxon>
    </lineage>
</organism>
<feature type="chain" id="PRO_5002539745" description="TrbC/VIRB2 family protein" evidence="2">
    <location>
        <begin position="21"/>
        <end position="137"/>
    </location>
</feature>
<dbReference type="EMBL" id="LCOK01000041">
    <property type="protein sequence ID" value="KKU75856.1"/>
    <property type="molecule type" value="Genomic_DNA"/>
</dbReference>
<evidence type="ECO:0008006" key="5">
    <source>
        <dbReference type="Google" id="ProtNLM"/>
    </source>
</evidence>
<evidence type="ECO:0000313" key="4">
    <source>
        <dbReference type="Proteomes" id="UP000034682"/>
    </source>
</evidence>
<protein>
    <recommendedName>
        <fullName evidence="5">TrbC/VIRB2 family protein</fullName>
    </recommendedName>
</protein>
<evidence type="ECO:0000313" key="3">
    <source>
        <dbReference type="EMBL" id="KKU75856.1"/>
    </source>
</evidence>
<keyword evidence="1" id="KW-0812">Transmembrane</keyword>
<feature type="transmembrane region" description="Helical" evidence="1">
    <location>
        <begin position="104"/>
        <end position="129"/>
    </location>
</feature>
<gene>
    <name evidence="3" type="ORF">UY02_C0041G0010</name>
</gene>
<reference evidence="3 4" key="1">
    <citation type="journal article" date="2015" name="Nature">
        <title>rRNA introns, odd ribosomes, and small enigmatic genomes across a large radiation of phyla.</title>
        <authorList>
            <person name="Brown C.T."/>
            <person name="Hug L.A."/>
            <person name="Thomas B.C."/>
            <person name="Sharon I."/>
            <person name="Castelle C.J."/>
            <person name="Singh A."/>
            <person name="Wilkins M.J."/>
            <person name="Williams K.H."/>
            <person name="Banfield J.F."/>
        </authorList>
    </citation>
    <scope>NUCLEOTIDE SEQUENCE [LARGE SCALE GENOMIC DNA]</scope>
</reference>
<dbReference type="Pfam" id="PF18895">
    <property type="entry name" value="T4SS_pilin"/>
    <property type="match status" value="1"/>
</dbReference>
<feature type="transmembrane region" description="Helical" evidence="1">
    <location>
        <begin position="68"/>
        <end position="92"/>
    </location>
</feature>
<evidence type="ECO:0000256" key="2">
    <source>
        <dbReference type="SAM" id="SignalP"/>
    </source>
</evidence>
<dbReference type="Proteomes" id="UP000034682">
    <property type="component" value="Unassembled WGS sequence"/>
</dbReference>
<feature type="signal peptide" evidence="2">
    <location>
        <begin position="1"/>
        <end position="20"/>
    </location>
</feature>
<keyword evidence="1" id="KW-0472">Membrane</keyword>
<sequence length="137" mass="14397">MKKIFFSVYLFAAGAASAFAFVTTGPKQEGTTRVGGGPVACPESDPNCLPNPLTYTNLTDLLDGIAKFLLNLSVPVAAIIVIYGAFLILASGGSVEKVSQGKKAILYAVIGLGIMLLFRVIMALIANLLGTKIEFKQ</sequence>
<dbReference type="AlphaFoldDB" id="A0A0G1T212"/>
<dbReference type="InterPro" id="IPR043993">
    <property type="entry name" value="T4SS_pilin"/>
</dbReference>
<name>A0A0G1T212_9BACT</name>
<evidence type="ECO:0000256" key="1">
    <source>
        <dbReference type="SAM" id="Phobius"/>
    </source>
</evidence>
<keyword evidence="1" id="KW-1133">Transmembrane helix</keyword>
<comment type="caution">
    <text evidence="3">The sequence shown here is derived from an EMBL/GenBank/DDBJ whole genome shotgun (WGS) entry which is preliminary data.</text>
</comment>